<dbReference type="NCBIfam" id="TIGR00361">
    <property type="entry name" value="ComEC_Rec2"/>
    <property type="match status" value="1"/>
</dbReference>
<organism evidence="10 11">
    <name type="scientific">Syntrophotalea acetylenivorans</name>
    <dbReference type="NCBI Taxonomy" id="1842532"/>
    <lineage>
        <taxon>Bacteria</taxon>
        <taxon>Pseudomonadati</taxon>
        <taxon>Thermodesulfobacteriota</taxon>
        <taxon>Desulfuromonadia</taxon>
        <taxon>Desulfuromonadales</taxon>
        <taxon>Syntrophotaleaceae</taxon>
        <taxon>Syntrophotalea</taxon>
    </lineage>
</organism>
<dbReference type="Pfam" id="PF00753">
    <property type="entry name" value="Lactamase_B"/>
    <property type="match status" value="1"/>
</dbReference>
<dbReference type="Gene3D" id="3.60.15.10">
    <property type="entry name" value="Ribonuclease Z/Hydroxyacylglutathione hydrolase-like"/>
    <property type="match status" value="1"/>
</dbReference>
<keyword evidence="5 6" id="KW-0472">Membrane</keyword>
<dbReference type="GO" id="GO:0005886">
    <property type="term" value="C:plasma membrane"/>
    <property type="evidence" value="ECO:0007669"/>
    <property type="project" value="UniProtKB-SubCell"/>
</dbReference>
<feature type="domain" description="DUF4131" evidence="9">
    <location>
        <begin position="18"/>
        <end position="173"/>
    </location>
</feature>
<dbReference type="Pfam" id="PF03772">
    <property type="entry name" value="Competence"/>
    <property type="match status" value="1"/>
</dbReference>
<feature type="transmembrane region" description="Helical" evidence="6">
    <location>
        <begin position="377"/>
        <end position="397"/>
    </location>
</feature>
<keyword evidence="2" id="KW-1003">Cell membrane</keyword>
<feature type="transmembrane region" description="Helical" evidence="6">
    <location>
        <begin position="235"/>
        <end position="255"/>
    </location>
</feature>
<evidence type="ECO:0000256" key="1">
    <source>
        <dbReference type="ARBA" id="ARBA00004651"/>
    </source>
</evidence>
<reference evidence="10 11" key="1">
    <citation type="journal article" date="2017" name="Genome Announc.">
        <title>Complete Genome Sequences of Two Acetylene-Fermenting Pelobacter acetylenicus Strains.</title>
        <authorList>
            <person name="Sutton J.M."/>
            <person name="Baesman S.M."/>
            <person name="Fierst J.L."/>
            <person name="Poret-Peterson A.T."/>
            <person name="Oremland R.S."/>
            <person name="Dunlap D.S."/>
            <person name="Akob D.M."/>
        </authorList>
    </citation>
    <scope>NUCLEOTIDE SEQUENCE [LARGE SCALE GENOMIC DNA]</scope>
    <source>
        <strain evidence="10 11">SFB93</strain>
    </source>
</reference>
<dbReference type="PANTHER" id="PTHR30619">
    <property type="entry name" value="DNA INTERNALIZATION/COMPETENCE PROTEIN COMEC/REC2"/>
    <property type="match status" value="1"/>
</dbReference>
<keyword evidence="11" id="KW-1185">Reference proteome</keyword>
<protein>
    <submittedName>
        <fullName evidence="10">DNA internalization-related competence protein ComEC/Rec2</fullName>
    </submittedName>
</protein>
<dbReference type="InterPro" id="IPR001279">
    <property type="entry name" value="Metallo-B-lactamas"/>
</dbReference>
<accession>A0A1L3GNE0</accession>
<evidence type="ECO:0000259" key="9">
    <source>
        <dbReference type="Pfam" id="PF13567"/>
    </source>
</evidence>
<feature type="transmembrane region" description="Helical" evidence="6">
    <location>
        <begin position="267"/>
        <end position="289"/>
    </location>
</feature>
<dbReference type="InterPro" id="IPR004797">
    <property type="entry name" value="Competence_ComEC/Rec2"/>
</dbReference>
<name>A0A1L3GNE0_9BACT</name>
<feature type="domain" description="Metallo-beta-lactamase" evidence="7">
    <location>
        <begin position="542"/>
        <end position="706"/>
    </location>
</feature>
<dbReference type="EMBL" id="CP015519">
    <property type="protein sequence ID" value="APG27410.1"/>
    <property type="molecule type" value="Genomic_DNA"/>
</dbReference>
<feature type="transmembrane region" description="Helical" evidence="6">
    <location>
        <begin position="500"/>
        <end position="516"/>
    </location>
</feature>
<evidence type="ECO:0000256" key="3">
    <source>
        <dbReference type="ARBA" id="ARBA00022692"/>
    </source>
</evidence>
<dbReference type="KEGG" id="pef:A7E78_05880"/>
<dbReference type="Proteomes" id="UP000182517">
    <property type="component" value="Chromosome"/>
</dbReference>
<dbReference type="PANTHER" id="PTHR30619:SF1">
    <property type="entry name" value="RECOMBINATION PROTEIN 2"/>
    <property type="match status" value="1"/>
</dbReference>
<feature type="transmembrane region" description="Helical" evidence="6">
    <location>
        <begin position="471"/>
        <end position="488"/>
    </location>
</feature>
<evidence type="ECO:0000256" key="2">
    <source>
        <dbReference type="ARBA" id="ARBA00022475"/>
    </source>
</evidence>
<dbReference type="CDD" id="cd07731">
    <property type="entry name" value="ComA-like_MBL-fold"/>
    <property type="match status" value="1"/>
</dbReference>
<dbReference type="InterPro" id="IPR036866">
    <property type="entry name" value="RibonucZ/Hydroxyglut_hydro"/>
</dbReference>
<dbReference type="NCBIfam" id="TIGR00360">
    <property type="entry name" value="ComEC_N-term"/>
    <property type="match status" value="1"/>
</dbReference>
<evidence type="ECO:0000256" key="6">
    <source>
        <dbReference type="SAM" id="Phobius"/>
    </source>
</evidence>
<evidence type="ECO:0000259" key="8">
    <source>
        <dbReference type="Pfam" id="PF03772"/>
    </source>
</evidence>
<evidence type="ECO:0000313" key="11">
    <source>
        <dbReference type="Proteomes" id="UP000182517"/>
    </source>
</evidence>
<feature type="domain" description="ComEC/Rec2-related protein" evidence="8">
    <location>
        <begin position="215"/>
        <end position="488"/>
    </location>
</feature>
<dbReference type="InterPro" id="IPR025405">
    <property type="entry name" value="DUF4131"/>
</dbReference>
<dbReference type="InterPro" id="IPR052159">
    <property type="entry name" value="Competence_DNA_uptake"/>
</dbReference>
<feature type="transmembrane region" description="Helical" evidence="6">
    <location>
        <begin position="301"/>
        <end position="318"/>
    </location>
</feature>
<keyword evidence="3 6" id="KW-0812">Transmembrane</keyword>
<dbReference type="InterPro" id="IPR035681">
    <property type="entry name" value="ComA-like_MBL"/>
</dbReference>
<proteinExistence type="predicted"/>
<feature type="transmembrane region" description="Helical" evidence="6">
    <location>
        <begin position="324"/>
        <end position="340"/>
    </location>
</feature>
<dbReference type="Pfam" id="PF13567">
    <property type="entry name" value="DUF4131"/>
    <property type="match status" value="1"/>
</dbReference>
<evidence type="ECO:0000259" key="7">
    <source>
        <dbReference type="Pfam" id="PF00753"/>
    </source>
</evidence>
<feature type="transmembrane region" description="Helical" evidence="6">
    <location>
        <begin position="409"/>
        <end position="429"/>
    </location>
</feature>
<dbReference type="GO" id="GO:0030420">
    <property type="term" value="P:establishment of competence for transformation"/>
    <property type="evidence" value="ECO:0007669"/>
    <property type="project" value="InterPro"/>
</dbReference>
<keyword evidence="4 6" id="KW-1133">Transmembrane helix</keyword>
<evidence type="ECO:0000256" key="4">
    <source>
        <dbReference type="ARBA" id="ARBA00022989"/>
    </source>
</evidence>
<dbReference type="AlphaFoldDB" id="A0A1L3GNE0"/>
<dbReference type="InterPro" id="IPR004477">
    <property type="entry name" value="ComEC_N"/>
</dbReference>
<comment type="subcellular location">
    <subcellularLocation>
        <location evidence="1">Cell membrane</location>
        <topology evidence="1">Multi-pass membrane protein</topology>
    </subcellularLocation>
</comment>
<sequence length="779" mass="85287">MLLSTIGGLLAAPILSPLPLPLLWPTLLALIWGILRNTRLATISLAVFCALLAITQYQRQISPPLPEHHVALLPQRQPLTIEGRVQAIHGGDPLRIDLDTDHLVNDSASHALTGRLRLTIGEGKLNFQVGQRIRFRGSLRSPEPFGTPGEFDYAQYLAARSIFVTAYVNRAEDIVAFATERGAGILRRLAALRHIIGERIDEAVTPDQKTLVRALVIGDRQLTSAQRQQLAETGLSHLFAISGLHLGLLALLLYSGGRWLYRRSERLLLLAPPGRLLPVMLLPLLWLYLQLSGNALSTRRAFLMTVVGALLLLIGRRIKPMHGLAAVALLMLCGSPLCFFEPAWQLSMAGVGGILLLLPAWQRYISAWPRWSRWPSGLAATTLAATIATTPLVLYHFHLLAPAGLLSNLLAVPLIGFGAVPLGLSGTLIDPLWPSAGAALYRLCGHLCQLTLQGATHLSQAPLLSAKVCYFSPRILLGLTLSSLLLLVPYRAGRWLYHRGPLLVAALLLLFLPPSIPEQLTVTALSVGQGEALLLSRPQAGHYLIDGGGIYGSTFDVGTRLVAPALARLGVSSLEAVILTHDHPDHRQGLVEILNHFPVKAFWSAQTLAELHPEIREPLQKKGIPLLVFTEGWSKLDQGTAGELAIYVPPQKTPKINNRSLVLYARHGQEGLLLTGDLERQGVDDLLNHPPAGPVTLLKLPHHGSRYSEPWRLTEELHPQMVFASSGRHNRYGLPHKMVIQSLSEQGLKVYDTGQDGSLRFGSDNSGWHLQHWEKGLFR</sequence>
<dbReference type="STRING" id="1842532.A7E78_05880"/>
<dbReference type="SUPFAM" id="SSF56281">
    <property type="entry name" value="Metallo-hydrolase/oxidoreductase"/>
    <property type="match status" value="1"/>
</dbReference>
<evidence type="ECO:0000256" key="5">
    <source>
        <dbReference type="ARBA" id="ARBA00023136"/>
    </source>
</evidence>
<gene>
    <name evidence="10" type="ORF">A7E78_05880</name>
</gene>
<evidence type="ECO:0000313" key="10">
    <source>
        <dbReference type="EMBL" id="APG27410.1"/>
    </source>
</evidence>
<feature type="transmembrane region" description="Helical" evidence="6">
    <location>
        <begin position="27"/>
        <end position="54"/>
    </location>
</feature>